<reference evidence="2" key="1">
    <citation type="submission" date="2021-02" db="EMBL/GenBank/DDBJ databases">
        <title>Metagenome analyses of Stigonema ocellatum DSM 106950, Chlorogloea purpurea SAG 13.99 and Gomphosphaeria aponina DSM 107014.</title>
        <authorList>
            <person name="Marter P."/>
            <person name="Huang S."/>
        </authorList>
    </citation>
    <scope>NUCLEOTIDE SEQUENCE</scope>
    <source>
        <strain evidence="2">JP213</strain>
    </source>
</reference>
<dbReference type="Proteomes" id="UP000767446">
    <property type="component" value="Unassembled WGS sequence"/>
</dbReference>
<name>A0A941JSN2_9CHRO</name>
<sequence length="151" mass="17337">MSEYVKLKEAATAYNVHFRTILNWARTGKINYIVNVSGVKHYQLPDREITGKKIIGYVRVSSYSQKQHIQSQAELLLSQYPTAEIIKVYRLKADKNQRKLIQSWMKICKKVFNEAIEILNTHQGFSHLGIGKGTLITTVSNSLNENLVKEQ</sequence>
<evidence type="ECO:0008006" key="4">
    <source>
        <dbReference type="Google" id="ProtNLM"/>
    </source>
</evidence>
<comment type="caution">
    <text evidence="2">The sequence shown here is derived from an EMBL/GenBank/DDBJ whole genome shotgun (WGS) entry which is preliminary data.</text>
</comment>
<dbReference type="EMBL" id="JADQBC010000018">
    <property type="protein sequence ID" value="MBR8827067.1"/>
    <property type="molecule type" value="Genomic_DNA"/>
</dbReference>
<dbReference type="AlphaFoldDB" id="A0A941JSN2"/>
<evidence type="ECO:0000313" key="2">
    <source>
        <dbReference type="EMBL" id="MBR8827067.1"/>
    </source>
</evidence>
<feature type="active site" description="O-(5'-phospho-DNA)-serine intermediate" evidence="1">
    <location>
        <position position="61"/>
    </location>
</feature>
<dbReference type="PROSITE" id="PS00397">
    <property type="entry name" value="RECOMBINASES_1"/>
    <property type="match status" value="1"/>
</dbReference>
<dbReference type="GO" id="GO:0000150">
    <property type="term" value="F:DNA strand exchange activity"/>
    <property type="evidence" value="ECO:0007669"/>
    <property type="project" value="InterPro"/>
</dbReference>
<gene>
    <name evidence="2" type="ORF">DSM107014_04020</name>
</gene>
<evidence type="ECO:0000313" key="3">
    <source>
        <dbReference type="Proteomes" id="UP000767446"/>
    </source>
</evidence>
<proteinExistence type="predicted"/>
<protein>
    <recommendedName>
        <fullName evidence="4">Resolvase/invertase-type recombinase catalytic domain-containing protein</fullName>
    </recommendedName>
</protein>
<organism evidence="2 3">
    <name type="scientific">Gomphosphaeria aponina SAG 52.96 = DSM 107014</name>
    <dbReference type="NCBI Taxonomy" id="1521640"/>
    <lineage>
        <taxon>Bacteria</taxon>
        <taxon>Bacillati</taxon>
        <taxon>Cyanobacteriota</taxon>
        <taxon>Cyanophyceae</taxon>
        <taxon>Oscillatoriophycideae</taxon>
        <taxon>Chroococcales</taxon>
        <taxon>Gomphosphaeriaceae</taxon>
        <taxon>Gomphosphaeria</taxon>
    </lineage>
</organism>
<evidence type="ECO:0000256" key="1">
    <source>
        <dbReference type="PROSITE-ProRule" id="PRU10137"/>
    </source>
</evidence>
<dbReference type="InterPro" id="IPR006118">
    <property type="entry name" value="Recombinase_CS"/>
</dbReference>
<accession>A0A941JSN2</accession>